<name>A8AE16_CITK8</name>
<protein>
    <submittedName>
        <fullName evidence="1">Uncharacterized protein</fullName>
    </submittedName>
</protein>
<keyword evidence="2" id="KW-1185">Reference proteome</keyword>
<gene>
    <name evidence="1" type="ordered locus">CKO_00576</name>
</gene>
<dbReference type="AntiFam" id="ANF00142">
    <property type="entry name" value="Shadow ORF (opposite yadG)"/>
</dbReference>
<evidence type="ECO:0000313" key="1">
    <source>
        <dbReference type="EMBL" id="ABV11731.1"/>
    </source>
</evidence>
<dbReference type="EMBL" id="CP000822">
    <property type="protein sequence ID" value="ABV11731.1"/>
    <property type="molecule type" value="Genomic_DNA"/>
</dbReference>
<dbReference type="KEGG" id="cko:CKO_00576"/>
<accession>A8AE16</accession>
<dbReference type="AlphaFoldDB" id="A8AE16"/>
<dbReference type="Proteomes" id="UP000008148">
    <property type="component" value="Chromosome"/>
</dbReference>
<proteinExistence type="predicted"/>
<dbReference type="AntiFam" id="ANF00095">
    <property type="entry name" value="Shadow ORF (opposite ABC transporters)"/>
</dbReference>
<reference evidence="1 2" key="1">
    <citation type="submission" date="2007-08" db="EMBL/GenBank/DDBJ databases">
        <authorList>
            <consortium name="The Citrobacter koseri Genome Sequencing Project"/>
            <person name="McClelland M."/>
            <person name="Sanderson E.K."/>
            <person name="Porwollik S."/>
            <person name="Spieth J."/>
            <person name="Clifton W.S."/>
            <person name="Latreille P."/>
            <person name="Courtney L."/>
            <person name="Wang C."/>
            <person name="Pepin K."/>
            <person name="Bhonagiri V."/>
            <person name="Nash W."/>
            <person name="Johnson M."/>
            <person name="Thiruvilangam P."/>
            <person name="Wilson R."/>
        </authorList>
    </citation>
    <scope>NUCLEOTIDE SEQUENCE [LARGE SCALE GENOMIC DNA]</scope>
    <source>
        <strain evidence="2">ATCC BAA-895 / CDC 4225-83 / SGSC4696</strain>
    </source>
</reference>
<dbReference type="HOGENOM" id="CLU_727030_0_0_6"/>
<sequence>MRCPLAGQRDAPYFVSRDIQRLVRGEDDDPALLCMFSHALCQALNAIDINGGKRLVEDPERRAGQPQTRQCHAPLLSSGKLVDGDVFVSGQPRLRQRGQTLRRIAVMVEKAQVLQRRKPGFNPRLMSNPQQILMVAVAHAVQRLLLPAHFPCVGARQPGEQPQKGGFPRAVAPGNLYPFPCVHAKRQPTEQYSVIPLAEQFSGFKHTHSLLKARFHFAHIREFMRNPFVAVDTGLPLFHCLVVHFGGNAFLSGEIHKFEVVAVTALPRIGVFHPSPLALRHCQTVIFKLLRSIDNAEHLPVQLFTGLDLTDHFRAPLVRNVTVRTGGANAAAVVVVHGFHVFLIDGVAHFVAADTELFGVGLFHPGVETAPENNAANKTD</sequence>
<organism evidence="1 2">
    <name type="scientific">Citrobacter koseri (strain ATCC BAA-895 / CDC 4225-83 / SGSC4696)</name>
    <dbReference type="NCBI Taxonomy" id="290338"/>
    <lineage>
        <taxon>Bacteria</taxon>
        <taxon>Pseudomonadati</taxon>
        <taxon>Pseudomonadota</taxon>
        <taxon>Gammaproteobacteria</taxon>
        <taxon>Enterobacterales</taxon>
        <taxon>Enterobacteriaceae</taxon>
        <taxon>Citrobacter</taxon>
    </lineage>
</organism>
<evidence type="ECO:0000313" key="2">
    <source>
        <dbReference type="Proteomes" id="UP000008148"/>
    </source>
</evidence>